<evidence type="ECO:0000256" key="18">
    <source>
        <dbReference type="ARBA" id="ARBA00023027"/>
    </source>
</evidence>
<dbReference type="GO" id="GO:0005737">
    <property type="term" value="C:cytoplasm"/>
    <property type="evidence" value="ECO:0007669"/>
    <property type="project" value="UniProtKB-SubCell"/>
</dbReference>
<dbReference type="InterPro" id="IPR035587">
    <property type="entry name" value="DUS-like_FMN-bd"/>
</dbReference>
<keyword evidence="11" id="KW-0819">tRNA processing</keyword>
<dbReference type="STRING" id="503106.A0A218Z302"/>
<accession>A0A218Z302</accession>
<dbReference type="Pfam" id="PF18035">
    <property type="entry name" value="Bap31_Bap29_C"/>
    <property type="match status" value="1"/>
</dbReference>
<feature type="compositionally biased region" description="Basic and acidic residues" evidence="26">
    <location>
        <begin position="11"/>
        <end position="23"/>
    </location>
</feature>
<keyword evidence="12" id="KW-0479">Metal-binding</keyword>
<dbReference type="PANTHER" id="PTHR45846:SF1">
    <property type="entry name" value="TRNA-DIHYDROURIDINE(47) SYNTHASE [NAD(P)(+)]-LIKE"/>
    <property type="match status" value="1"/>
</dbReference>
<feature type="region of interest" description="Disordered" evidence="26">
    <location>
        <begin position="125"/>
        <end position="155"/>
    </location>
</feature>
<keyword evidence="19" id="KW-0539">Nucleus</keyword>
<feature type="region of interest" description="Disordered" evidence="26">
    <location>
        <begin position="1"/>
        <end position="92"/>
    </location>
</feature>
<dbReference type="GO" id="GO:0008270">
    <property type="term" value="F:zinc ion binding"/>
    <property type="evidence" value="ECO:0007669"/>
    <property type="project" value="UniProtKB-KW"/>
</dbReference>
<feature type="compositionally biased region" description="Basic and acidic residues" evidence="26">
    <location>
        <begin position="125"/>
        <end position="135"/>
    </location>
</feature>
<dbReference type="InterPro" id="IPR013785">
    <property type="entry name" value="Aldolase_TIM"/>
</dbReference>
<evidence type="ECO:0000256" key="27">
    <source>
        <dbReference type="SAM" id="Phobius"/>
    </source>
</evidence>
<keyword evidence="7" id="KW-0963">Cytoplasm</keyword>
<dbReference type="CDD" id="cd02801">
    <property type="entry name" value="DUS_like_FMN"/>
    <property type="match status" value="1"/>
</dbReference>
<comment type="catalytic activity">
    <reaction evidence="22">
        <text>5,6-dihydrouridine(47) in tRNA + NAD(+) = uridine(47) in tRNA + NADH + H(+)</text>
        <dbReference type="Rhea" id="RHEA:53364"/>
        <dbReference type="Rhea" id="RHEA-COMP:13539"/>
        <dbReference type="Rhea" id="RHEA-COMP:13540"/>
        <dbReference type="ChEBI" id="CHEBI:15378"/>
        <dbReference type="ChEBI" id="CHEBI:57540"/>
        <dbReference type="ChEBI" id="CHEBI:57945"/>
        <dbReference type="ChEBI" id="CHEBI:65315"/>
        <dbReference type="ChEBI" id="CHEBI:74443"/>
        <dbReference type="EC" id="1.3.1.89"/>
    </reaction>
    <physiologicalReaction direction="right-to-left" evidence="22">
        <dbReference type="Rhea" id="RHEA:53366"/>
    </physiologicalReaction>
</comment>
<evidence type="ECO:0000256" key="2">
    <source>
        <dbReference type="ARBA" id="ARBA00004123"/>
    </source>
</evidence>
<evidence type="ECO:0000256" key="7">
    <source>
        <dbReference type="ARBA" id="ARBA00022490"/>
    </source>
</evidence>
<feature type="compositionally biased region" description="Basic and acidic residues" evidence="26">
    <location>
        <begin position="83"/>
        <end position="92"/>
    </location>
</feature>
<evidence type="ECO:0000259" key="30">
    <source>
        <dbReference type="Pfam" id="PF18035"/>
    </source>
</evidence>
<dbReference type="FunCoup" id="A0A218Z302">
    <property type="interactions" value="870"/>
</dbReference>
<comment type="catalytic activity">
    <reaction evidence="25">
        <text>5,6-dihydrouridine(47) in tRNA + NADP(+) = uridine(47) in tRNA + NADPH + H(+)</text>
        <dbReference type="Rhea" id="RHEA:53360"/>
        <dbReference type="Rhea" id="RHEA-COMP:13539"/>
        <dbReference type="Rhea" id="RHEA-COMP:13540"/>
        <dbReference type="ChEBI" id="CHEBI:15378"/>
        <dbReference type="ChEBI" id="CHEBI:57783"/>
        <dbReference type="ChEBI" id="CHEBI:58349"/>
        <dbReference type="ChEBI" id="CHEBI:65315"/>
        <dbReference type="ChEBI" id="CHEBI:74443"/>
        <dbReference type="EC" id="1.3.1.89"/>
    </reaction>
    <physiologicalReaction direction="right-to-left" evidence="25">
        <dbReference type="Rhea" id="RHEA:53362"/>
    </physiologicalReaction>
</comment>
<evidence type="ECO:0000256" key="25">
    <source>
        <dbReference type="ARBA" id="ARBA00049513"/>
    </source>
</evidence>
<feature type="domain" description="DUS-like FMN-binding" evidence="28">
    <location>
        <begin position="347"/>
        <end position="555"/>
    </location>
</feature>
<feature type="domain" description="BAP29/BAP31 transmembrane" evidence="29">
    <location>
        <begin position="745"/>
        <end position="881"/>
    </location>
</feature>
<keyword evidence="32" id="KW-1185">Reference proteome</keyword>
<keyword evidence="14" id="KW-0863">Zinc-finger</keyword>
<feature type="domain" description="DUS-like FMN-binding" evidence="28">
    <location>
        <begin position="590"/>
        <end position="639"/>
    </location>
</feature>
<dbReference type="EMBL" id="MZNU01000236">
    <property type="protein sequence ID" value="OWP02439.1"/>
    <property type="molecule type" value="Genomic_DNA"/>
</dbReference>
<dbReference type="InterPro" id="IPR018517">
    <property type="entry name" value="tRNA_hU_synthase_CS"/>
</dbReference>
<keyword evidence="16" id="KW-0521">NADP</keyword>
<dbReference type="PROSITE" id="PS01136">
    <property type="entry name" value="UPF0034"/>
    <property type="match status" value="1"/>
</dbReference>
<evidence type="ECO:0000256" key="23">
    <source>
        <dbReference type="ARBA" id="ARBA00048342"/>
    </source>
</evidence>
<gene>
    <name evidence="31" type="ORF">B2J93_3227</name>
</gene>
<dbReference type="AlphaFoldDB" id="A0A218Z302"/>
<evidence type="ECO:0000256" key="6">
    <source>
        <dbReference type="ARBA" id="ARBA00022143"/>
    </source>
</evidence>
<evidence type="ECO:0000256" key="1">
    <source>
        <dbReference type="ARBA" id="ARBA00001917"/>
    </source>
</evidence>
<comment type="function">
    <text evidence="21">Catalyzes the synthesis of dihydrouridine, a modified base found in the D-loop of most tRNAs. Specifically modifies U47 in cytoplasmic tRNAs. Catalyzes the synthesis of dihydrouridine in some mRNAs, thereby affecting their translation.</text>
</comment>
<evidence type="ECO:0000313" key="31">
    <source>
        <dbReference type="EMBL" id="OWP02439.1"/>
    </source>
</evidence>
<evidence type="ECO:0000259" key="28">
    <source>
        <dbReference type="Pfam" id="PF01207"/>
    </source>
</evidence>
<evidence type="ECO:0000256" key="15">
    <source>
        <dbReference type="ARBA" id="ARBA00022833"/>
    </source>
</evidence>
<dbReference type="Pfam" id="PF25585">
    <property type="entry name" value="zf-CCCH_DUS3L"/>
    <property type="match status" value="2"/>
</dbReference>
<dbReference type="GO" id="GO:0006397">
    <property type="term" value="P:mRNA processing"/>
    <property type="evidence" value="ECO:0007669"/>
    <property type="project" value="UniProtKB-KW"/>
</dbReference>
<evidence type="ECO:0000256" key="8">
    <source>
        <dbReference type="ARBA" id="ARBA00022630"/>
    </source>
</evidence>
<dbReference type="GO" id="GO:0005634">
    <property type="term" value="C:nucleus"/>
    <property type="evidence" value="ECO:0007669"/>
    <property type="project" value="UniProtKB-SubCell"/>
</dbReference>
<keyword evidence="9" id="KW-0288">FMN</keyword>
<feature type="region of interest" description="Disordered" evidence="26">
    <location>
        <begin position="933"/>
        <end position="953"/>
    </location>
</feature>
<evidence type="ECO:0000256" key="24">
    <source>
        <dbReference type="ARBA" id="ARBA00049447"/>
    </source>
</evidence>
<evidence type="ECO:0000256" key="13">
    <source>
        <dbReference type="ARBA" id="ARBA00022737"/>
    </source>
</evidence>
<keyword evidence="17" id="KW-0560">Oxidoreductase</keyword>
<proteinExistence type="inferred from homology"/>
<feature type="transmembrane region" description="Helical" evidence="27">
    <location>
        <begin position="848"/>
        <end position="873"/>
    </location>
</feature>
<dbReference type="GO" id="GO:0102265">
    <property type="term" value="F:tRNA-dihydrouridine47 synthase activity"/>
    <property type="evidence" value="ECO:0007669"/>
    <property type="project" value="UniProtKB-EC"/>
</dbReference>
<comment type="catalytic activity">
    <reaction evidence="23">
        <text>a 5,6-dihydrouridine in mRNA + NAD(+) = a uridine in mRNA + NADH + H(+)</text>
        <dbReference type="Rhea" id="RHEA:69851"/>
        <dbReference type="Rhea" id="RHEA-COMP:14658"/>
        <dbReference type="Rhea" id="RHEA-COMP:17789"/>
        <dbReference type="ChEBI" id="CHEBI:15378"/>
        <dbReference type="ChEBI" id="CHEBI:57540"/>
        <dbReference type="ChEBI" id="CHEBI:57945"/>
        <dbReference type="ChEBI" id="CHEBI:65315"/>
        <dbReference type="ChEBI" id="CHEBI:74443"/>
    </reaction>
    <physiologicalReaction direction="right-to-left" evidence="23">
        <dbReference type="Rhea" id="RHEA:69853"/>
    </physiologicalReaction>
</comment>
<feature type="domain" description="Bap31/Bap29 cytoplasmic coiled-coil" evidence="30">
    <location>
        <begin position="903"/>
        <end position="952"/>
    </location>
</feature>
<comment type="caution">
    <text evidence="31">The sequence shown here is derived from an EMBL/GenBank/DDBJ whole genome shotgun (WGS) entry which is preliminary data.</text>
</comment>
<evidence type="ECO:0000256" key="22">
    <source>
        <dbReference type="ARBA" id="ARBA00048266"/>
    </source>
</evidence>
<keyword evidence="8" id="KW-0285">Flavoprotein</keyword>
<evidence type="ECO:0000256" key="9">
    <source>
        <dbReference type="ARBA" id="ARBA00022643"/>
    </source>
</evidence>
<keyword evidence="27" id="KW-0812">Transmembrane</keyword>
<evidence type="ECO:0000256" key="12">
    <source>
        <dbReference type="ARBA" id="ARBA00022723"/>
    </source>
</evidence>
<dbReference type="SUPFAM" id="SSF51395">
    <property type="entry name" value="FMN-linked oxidoreductases"/>
    <property type="match status" value="1"/>
</dbReference>
<name>A0A218Z302_9HELO</name>
<evidence type="ECO:0000259" key="29">
    <source>
        <dbReference type="Pfam" id="PF05529"/>
    </source>
</evidence>
<comment type="subcellular location">
    <subcellularLocation>
        <location evidence="3">Cytoplasm</location>
    </subcellularLocation>
    <subcellularLocation>
        <location evidence="2">Nucleus</location>
    </subcellularLocation>
</comment>
<keyword evidence="15" id="KW-0862">Zinc</keyword>
<evidence type="ECO:0000256" key="16">
    <source>
        <dbReference type="ARBA" id="ARBA00022857"/>
    </source>
</evidence>
<dbReference type="PANTHER" id="PTHR45846">
    <property type="entry name" value="TRNA-DIHYDROURIDINE(47) SYNTHASE [NAD(P)(+)]-LIKE"/>
    <property type="match status" value="1"/>
</dbReference>
<dbReference type="InterPro" id="IPR040463">
    <property type="entry name" value="BAP29/BAP31_N"/>
</dbReference>
<comment type="catalytic activity">
    <reaction evidence="24">
        <text>a 5,6-dihydrouridine in mRNA + NADP(+) = a uridine in mRNA + NADPH + H(+)</text>
        <dbReference type="Rhea" id="RHEA:69855"/>
        <dbReference type="Rhea" id="RHEA-COMP:14658"/>
        <dbReference type="Rhea" id="RHEA-COMP:17789"/>
        <dbReference type="ChEBI" id="CHEBI:15378"/>
        <dbReference type="ChEBI" id="CHEBI:57783"/>
        <dbReference type="ChEBI" id="CHEBI:58349"/>
        <dbReference type="ChEBI" id="CHEBI:65315"/>
        <dbReference type="ChEBI" id="CHEBI:74443"/>
    </reaction>
    <physiologicalReaction direction="right-to-left" evidence="24">
        <dbReference type="Rhea" id="RHEA:69857"/>
    </physiologicalReaction>
</comment>
<dbReference type="EC" id="1.3.1.89" evidence="5"/>
<dbReference type="InterPro" id="IPR041672">
    <property type="entry name" value="Bap31/Bap29_C"/>
</dbReference>
<protein>
    <recommendedName>
        <fullName evidence="6">tRNA-dihydrouridine(47) synthase [NAD(P)(+)]</fullName>
        <ecNumber evidence="5">1.3.1.89</ecNumber>
    </recommendedName>
    <alternativeName>
        <fullName evidence="20">tRNA-dihydrouridine synthase 3</fullName>
    </alternativeName>
</protein>
<evidence type="ECO:0000313" key="32">
    <source>
        <dbReference type="Proteomes" id="UP000242519"/>
    </source>
</evidence>
<evidence type="ECO:0000256" key="21">
    <source>
        <dbReference type="ARBA" id="ARBA00045934"/>
    </source>
</evidence>
<dbReference type="InParanoid" id="A0A218Z302"/>
<reference evidence="31 32" key="1">
    <citation type="submission" date="2017-04" db="EMBL/GenBank/DDBJ databases">
        <title>Draft genome sequence of Marssonina coronaria NL1: causal agent of apple blotch.</title>
        <authorList>
            <person name="Cheng Q."/>
        </authorList>
    </citation>
    <scope>NUCLEOTIDE SEQUENCE [LARGE SCALE GENOMIC DNA]</scope>
    <source>
        <strain evidence="31 32">NL1</strain>
    </source>
</reference>
<evidence type="ECO:0000256" key="26">
    <source>
        <dbReference type="SAM" id="MobiDB-lite"/>
    </source>
</evidence>
<evidence type="ECO:0000256" key="14">
    <source>
        <dbReference type="ARBA" id="ARBA00022771"/>
    </source>
</evidence>
<comment type="cofactor">
    <cofactor evidence="1">
        <name>FMN</name>
        <dbReference type="ChEBI" id="CHEBI:58210"/>
    </cofactor>
</comment>
<organism evidence="31 32">
    <name type="scientific">Diplocarpon coronariae</name>
    <dbReference type="NCBI Taxonomy" id="2795749"/>
    <lineage>
        <taxon>Eukaryota</taxon>
        <taxon>Fungi</taxon>
        <taxon>Dikarya</taxon>
        <taxon>Ascomycota</taxon>
        <taxon>Pezizomycotina</taxon>
        <taxon>Leotiomycetes</taxon>
        <taxon>Helotiales</taxon>
        <taxon>Drepanopezizaceae</taxon>
        <taxon>Diplocarpon</taxon>
    </lineage>
</organism>
<dbReference type="FunFam" id="3.20.20.70:FF:000145">
    <property type="entry name" value="tRNA-dihydrouridine(47) synthase [NAD(P)(+)]"/>
    <property type="match status" value="1"/>
</dbReference>
<evidence type="ECO:0000256" key="20">
    <source>
        <dbReference type="ARBA" id="ARBA00031322"/>
    </source>
</evidence>
<evidence type="ECO:0000256" key="11">
    <source>
        <dbReference type="ARBA" id="ARBA00022694"/>
    </source>
</evidence>
<evidence type="ECO:0000256" key="17">
    <source>
        <dbReference type="ARBA" id="ARBA00023002"/>
    </source>
</evidence>
<dbReference type="GO" id="GO:0050660">
    <property type="term" value="F:flavin adenine dinucleotide binding"/>
    <property type="evidence" value="ECO:0007669"/>
    <property type="project" value="InterPro"/>
</dbReference>
<keyword evidence="27" id="KW-1133">Transmembrane helix</keyword>
<keyword evidence="18" id="KW-0520">NAD</keyword>
<comment type="similarity">
    <text evidence="4">Belongs to the Dus family. Dus3 subfamily.</text>
</comment>
<evidence type="ECO:0000256" key="4">
    <source>
        <dbReference type="ARBA" id="ARBA00005451"/>
    </source>
</evidence>
<keyword evidence="10" id="KW-0507">mRNA processing</keyword>
<evidence type="ECO:0000256" key="3">
    <source>
        <dbReference type="ARBA" id="ARBA00004496"/>
    </source>
</evidence>
<evidence type="ECO:0000256" key="10">
    <source>
        <dbReference type="ARBA" id="ARBA00022664"/>
    </source>
</evidence>
<keyword evidence="27" id="KW-0472">Membrane</keyword>
<evidence type="ECO:0000256" key="5">
    <source>
        <dbReference type="ARBA" id="ARBA00012376"/>
    </source>
</evidence>
<keyword evidence="13" id="KW-0677">Repeat</keyword>
<dbReference type="Proteomes" id="UP000242519">
    <property type="component" value="Unassembled WGS sequence"/>
</dbReference>
<dbReference type="Pfam" id="PF01207">
    <property type="entry name" value="Dus"/>
    <property type="match status" value="2"/>
</dbReference>
<dbReference type="Pfam" id="PF05529">
    <property type="entry name" value="Bap31"/>
    <property type="match status" value="1"/>
</dbReference>
<feature type="compositionally biased region" description="Basic and acidic residues" evidence="26">
    <location>
        <begin position="42"/>
        <end position="67"/>
    </location>
</feature>
<dbReference type="GO" id="GO:0003723">
    <property type="term" value="F:RNA binding"/>
    <property type="evidence" value="ECO:0007669"/>
    <property type="project" value="TreeGrafter"/>
</dbReference>
<sequence>MADNGGSCFEKSLKRPLENESKPHYPPPQSFSAEDSAVIQAEKADRKGSRHEEASEEPAAKRVKIEEPVSGSMASLDGGAGSRDSRGDVRDKVKGIALVKPEFLVDTYSRRTASTSTFHVDDDAAEARIDDRDNDNGGGSKKKTKQKKEKGQNKSREFGSWYDAIRLCNTRANSPEFSPKHCNFGDSCKCSHDLRKYLQDGKREDLSTFEGRCPVWEKHGVCHAGWKCRFVASHSKEITREDGRKELILTFKDGAEKEETEEEGRKDVFNVVSTKDKLDLARKRFKTDKSDEYNRWLDEEQKEMGKIYHRKKSDLEDREENRAIFKDPPFLPSEKRRIYFGPETPVLAPLTTQGNLPFRRMCVEFGAQLTYSEMAMAMPLLQGQKSEWALMKAHESETSPPRYTPSSIVQGYDNSKDLKFATQVSATKPWQATKAAEIMANLVPHIRLMDLNCGCPIEMVYQSGAGSGLLDAPSKLEKMIRGMNSVSGEIPVTAKIRMGTKTDKPIAKKLIERLAFGGLESKSRLGAPGCAAITLHGRSRQQRYTKNADWGYIAECAALVKGYNQDKSNLVDTIAEPDERTQANSKEGKLYFIGNGDCYSHVDYLDHIQNAGVDSVMVARGALIKPWIFEEIEQGQYLDKSASERLGYVEKFVRYGLEAWGSDEVGVGQTRRFLLEWLSFAHRYVPVGILAHLPPSLQDRPPAYRGRDDMETLLASDNYLDWIKIRTRLDCSESSTIITLQDSKMTLYYSLVFLLLVAEMTLFMLLIVPLPFTIRRKMFTFIESPLVAKLQYGMKITFIFILILFIDSVNRVYRVQIELAEANKTSGQAVMGHERMEVQARKFYSQRNMYLCGFTLFLSLILNRTYIMILDVLRLEEKVKKYEGDPKATGKESEKLANAGNAGEIGKLRKQLAEKERDIEILKKQSEGLSKEYIEMSDKYGNTNPDATPKKDR</sequence>
<evidence type="ECO:0000256" key="19">
    <source>
        <dbReference type="ARBA" id="ARBA00023242"/>
    </source>
</evidence>
<dbReference type="OrthoDB" id="259935at2759"/>
<dbReference type="Gene3D" id="3.20.20.70">
    <property type="entry name" value="Aldolase class I"/>
    <property type="match status" value="1"/>
</dbReference>
<feature type="transmembrane region" description="Helical" evidence="27">
    <location>
        <begin position="747"/>
        <end position="774"/>
    </location>
</feature>